<reference evidence="2" key="1">
    <citation type="submission" date="2019-10" db="EMBL/GenBank/DDBJ databases">
        <authorList>
            <consortium name="DOE Joint Genome Institute"/>
            <person name="Kuo A."/>
            <person name="Miyauchi S."/>
            <person name="Kiss E."/>
            <person name="Drula E."/>
            <person name="Kohler A."/>
            <person name="Sanchez-Garcia M."/>
            <person name="Andreopoulos B."/>
            <person name="Barry K.W."/>
            <person name="Bonito G."/>
            <person name="Buee M."/>
            <person name="Carver A."/>
            <person name="Chen C."/>
            <person name="Cichocki N."/>
            <person name="Clum A."/>
            <person name="Culley D."/>
            <person name="Crous P.W."/>
            <person name="Fauchery L."/>
            <person name="Girlanda M."/>
            <person name="Hayes R."/>
            <person name="Keri Z."/>
            <person name="LaButti K."/>
            <person name="Lipzen A."/>
            <person name="Lombard V."/>
            <person name="Magnuson J."/>
            <person name="Maillard F."/>
            <person name="Morin E."/>
            <person name="Murat C."/>
            <person name="Nolan M."/>
            <person name="Ohm R."/>
            <person name="Pangilinan J."/>
            <person name="Pereira M."/>
            <person name="Perotto S."/>
            <person name="Peter M."/>
            <person name="Riley R."/>
            <person name="Sitrit Y."/>
            <person name="Stielow B."/>
            <person name="Szollosi G."/>
            <person name="Zifcakova L."/>
            <person name="Stursova M."/>
            <person name="Spatafora J.W."/>
            <person name="Tedersoo L."/>
            <person name="Vaario L.-M."/>
            <person name="Yamada A."/>
            <person name="Yan M."/>
            <person name="Wang P."/>
            <person name="Xu J."/>
            <person name="Bruns T."/>
            <person name="Baldrian P."/>
            <person name="Vilgalys R."/>
            <person name="Henrissat B."/>
            <person name="Grigoriev I.V."/>
            <person name="Hibbett D."/>
            <person name="Nagy L.G."/>
            <person name="Martin F.M."/>
        </authorList>
    </citation>
    <scope>NUCLEOTIDE SEQUENCE</scope>
    <source>
        <strain evidence="2">Prilba</strain>
    </source>
</reference>
<dbReference type="EMBL" id="WHVB01000058">
    <property type="protein sequence ID" value="KAF8464195.1"/>
    <property type="molecule type" value="Genomic_DNA"/>
</dbReference>
<keyword evidence="3" id="KW-1185">Reference proteome</keyword>
<dbReference type="AlphaFoldDB" id="A0A9P5JVH5"/>
<evidence type="ECO:0000313" key="1">
    <source>
        <dbReference type="EMBL" id="KAF8460866.1"/>
    </source>
</evidence>
<gene>
    <name evidence="2" type="ORF">DFH94DRAFT_785796</name>
    <name evidence="1" type="ORF">DFH94DRAFT_790190</name>
</gene>
<dbReference type="OrthoDB" id="3270591at2759"/>
<dbReference type="EMBL" id="WHVB01000152">
    <property type="protein sequence ID" value="KAF8460866.1"/>
    <property type="molecule type" value="Genomic_DNA"/>
</dbReference>
<organism evidence="2 3">
    <name type="scientific">Russula ochroleuca</name>
    <dbReference type="NCBI Taxonomy" id="152965"/>
    <lineage>
        <taxon>Eukaryota</taxon>
        <taxon>Fungi</taxon>
        <taxon>Dikarya</taxon>
        <taxon>Basidiomycota</taxon>
        <taxon>Agaricomycotina</taxon>
        <taxon>Agaricomycetes</taxon>
        <taxon>Russulales</taxon>
        <taxon>Russulaceae</taxon>
        <taxon>Russula</taxon>
    </lineage>
</organism>
<accession>A0A9P5JVH5</accession>
<sequence length="102" mass="11038">MSESAPQSPPTLRHNVKWSKLPLNAIPTGKSEARGAYTPDETHTALIAENPAYAALTITQKPSWVRDHTTYKSGAISSLSVSFEDPDGTGAQTLLHYMPLSM</sequence>
<reference evidence="2" key="2">
    <citation type="journal article" date="2020" name="Nat. Commun.">
        <title>Large-scale genome sequencing of mycorrhizal fungi provides insights into the early evolution of symbiotic traits.</title>
        <authorList>
            <person name="Miyauchi S."/>
            <person name="Kiss E."/>
            <person name="Kuo A."/>
            <person name="Drula E."/>
            <person name="Kohler A."/>
            <person name="Sanchez-Garcia M."/>
            <person name="Morin E."/>
            <person name="Andreopoulos B."/>
            <person name="Barry K.W."/>
            <person name="Bonito G."/>
            <person name="Buee M."/>
            <person name="Carver A."/>
            <person name="Chen C."/>
            <person name="Cichocki N."/>
            <person name="Clum A."/>
            <person name="Culley D."/>
            <person name="Crous P.W."/>
            <person name="Fauchery L."/>
            <person name="Girlanda M."/>
            <person name="Hayes R.D."/>
            <person name="Keri Z."/>
            <person name="LaButti K."/>
            <person name="Lipzen A."/>
            <person name="Lombard V."/>
            <person name="Magnuson J."/>
            <person name="Maillard F."/>
            <person name="Murat C."/>
            <person name="Nolan M."/>
            <person name="Ohm R.A."/>
            <person name="Pangilinan J."/>
            <person name="Pereira M.F."/>
            <person name="Perotto S."/>
            <person name="Peter M."/>
            <person name="Pfister S."/>
            <person name="Riley R."/>
            <person name="Sitrit Y."/>
            <person name="Stielow J.B."/>
            <person name="Szollosi G."/>
            <person name="Zifcakova L."/>
            <person name="Stursova M."/>
            <person name="Spatafora J.W."/>
            <person name="Tedersoo L."/>
            <person name="Vaario L.M."/>
            <person name="Yamada A."/>
            <person name="Yan M."/>
            <person name="Wang P."/>
            <person name="Xu J."/>
            <person name="Bruns T."/>
            <person name="Baldrian P."/>
            <person name="Vilgalys R."/>
            <person name="Dunand C."/>
            <person name="Henrissat B."/>
            <person name="Grigoriev I.V."/>
            <person name="Hibbett D."/>
            <person name="Nagy L.G."/>
            <person name="Martin F.M."/>
        </authorList>
    </citation>
    <scope>NUCLEOTIDE SEQUENCE</scope>
    <source>
        <strain evidence="2">Prilba</strain>
    </source>
</reference>
<evidence type="ECO:0000313" key="2">
    <source>
        <dbReference type="EMBL" id="KAF8464195.1"/>
    </source>
</evidence>
<dbReference type="Proteomes" id="UP000759537">
    <property type="component" value="Unassembled WGS sequence"/>
</dbReference>
<name>A0A9P5JVH5_9AGAM</name>
<evidence type="ECO:0000313" key="3">
    <source>
        <dbReference type="Proteomes" id="UP000759537"/>
    </source>
</evidence>
<comment type="caution">
    <text evidence="2">The sequence shown here is derived from an EMBL/GenBank/DDBJ whole genome shotgun (WGS) entry which is preliminary data.</text>
</comment>
<protein>
    <submittedName>
        <fullName evidence="2">Uncharacterized protein</fullName>
    </submittedName>
</protein>
<proteinExistence type="predicted"/>